<evidence type="ECO:0000259" key="1">
    <source>
        <dbReference type="PROSITE" id="PS50943"/>
    </source>
</evidence>
<dbReference type="Gene3D" id="2.30.130.30">
    <property type="entry name" value="Hypothetical protein"/>
    <property type="match status" value="1"/>
</dbReference>
<dbReference type="EMBL" id="JALIDZ010000001">
    <property type="protein sequence ID" value="MCT8970710.1"/>
    <property type="molecule type" value="Genomic_DNA"/>
</dbReference>
<comment type="caution">
    <text evidence="2">The sequence shown here is derived from an EMBL/GenBank/DDBJ whole genome shotgun (WGS) entry which is preliminary data.</text>
</comment>
<reference evidence="2 3" key="1">
    <citation type="submission" date="2022-04" db="EMBL/GenBank/DDBJ databases">
        <authorList>
            <person name="Ye Y.-Q."/>
            <person name="Du Z.-J."/>
        </authorList>
    </citation>
    <scope>NUCLEOTIDE SEQUENCE [LARGE SCALE GENOMIC DNA]</scope>
    <source>
        <strain evidence="2 3">A6E488</strain>
    </source>
</reference>
<dbReference type="SUPFAM" id="SSF47413">
    <property type="entry name" value="lambda repressor-like DNA-binding domains"/>
    <property type="match status" value="1"/>
</dbReference>
<feature type="domain" description="HTH cro/C1-type" evidence="1">
    <location>
        <begin position="27"/>
        <end position="82"/>
    </location>
</feature>
<dbReference type="SMART" id="SM00530">
    <property type="entry name" value="HTH_XRE"/>
    <property type="match status" value="1"/>
</dbReference>
<dbReference type="InterPro" id="IPR015947">
    <property type="entry name" value="PUA-like_sf"/>
</dbReference>
<evidence type="ECO:0000313" key="3">
    <source>
        <dbReference type="Proteomes" id="UP001320898"/>
    </source>
</evidence>
<evidence type="ECO:0000313" key="2">
    <source>
        <dbReference type="EMBL" id="MCT8970710.1"/>
    </source>
</evidence>
<dbReference type="Pfam" id="PF01381">
    <property type="entry name" value="HTH_3"/>
    <property type="match status" value="1"/>
</dbReference>
<accession>A0AAW5QRW7</accession>
<dbReference type="InterPro" id="IPR001387">
    <property type="entry name" value="Cro/C1-type_HTH"/>
</dbReference>
<dbReference type="Gene3D" id="1.10.260.40">
    <property type="entry name" value="lambda repressor-like DNA-binding domains"/>
    <property type="match status" value="1"/>
</dbReference>
<dbReference type="InterPro" id="IPR010982">
    <property type="entry name" value="Lambda_DNA-bd_dom_sf"/>
</dbReference>
<keyword evidence="3" id="KW-1185">Reference proteome</keyword>
<dbReference type="SUPFAM" id="SSF88697">
    <property type="entry name" value="PUA domain-like"/>
    <property type="match status" value="1"/>
</dbReference>
<dbReference type="CDD" id="cd00093">
    <property type="entry name" value="HTH_XRE"/>
    <property type="match status" value="1"/>
</dbReference>
<dbReference type="RefSeq" id="WP_261614272.1">
    <property type="nucleotide sequence ID" value="NZ_JALIDZ010000001.1"/>
</dbReference>
<proteinExistence type="predicted"/>
<name>A0AAW5QRW7_9HYPH</name>
<dbReference type="AlphaFoldDB" id="A0AAW5QRW7"/>
<dbReference type="PROSITE" id="PS50943">
    <property type="entry name" value="HTH_CROC1"/>
    <property type="match status" value="1"/>
</dbReference>
<protein>
    <submittedName>
        <fullName evidence="2">Helix-turn-helix domain-containing protein</fullName>
    </submittedName>
</protein>
<dbReference type="Proteomes" id="UP001320898">
    <property type="component" value="Unassembled WGS sequence"/>
</dbReference>
<gene>
    <name evidence="2" type="ORF">MUB46_02445</name>
</gene>
<sequence length="263" mass="29347">MAKSDKKVVNTARLKESDLSRFVGQCLRGLRELAGLTQSDLAVRLNVGQAAISKIESRGDVKISSLKKYVEALGANIRIEAVFGPGSRPAYNRARAFDFYIASDEKIVFPILGGDIFKPRRDVVLSVRPIYSEKILEGKKTVELRRRFPISAASGTVAYIYSTSPVRAMVGSAQIDDVIKMPVKEIWDRFGGMAQIDRVEFESYFEGVRDGVALKISNARAFSRPKNLDELRQRFGFEPPQSFLYVSQILRVALENECADVSD</sequence>
<dbReference type="GO" id="GO:0003677">
    <property type="term" value="F:DNA binding"/>
    <property type="evidence" value="ECO:0007669"/>
    <property type="project" value="InterPro"/>
</dbReference>
<organism evidence="2 3">
    <name type="scientific">Microbaculum marinisediminis</name>
    <dbReference type="NCBI Taxonomy" id="2931392"/>
    <lineage>
        <taxon>Bacteria</taxon>
        <taxon>Pseudomonadati</taxon>
        <taxon>Pseudomonadota</taxon>
        <taxon>Alphaproteobacteria</taxon>
        <taxon>Hyphomicrobiales</taxon>
        <taxon>Tepidamorphaceae</taxon>
        <taxon>Microbaculum</taxon>
    </lineage>
</organism>